<dbReference type="Proteomes" id="UP000192342">
    <property type="component" value="Unassembled WGS sequence"/>
</dbReference>
<accession>A0A1Y1SFM2</accession>
<evidence type="ECO:0000313" key="2">
    <source>
        <dbReference type="EMBL" id="ORE88388.1"/>
    </source>
</evidence>
<dbReference type="AlphaFoldDB" id="A0A1Y1SFM2"/>
<evidence type="ECO:0000313" key="3">
    <source>
        <dbReference type="Proteomes" id="UP000192342"/>
    </source>
</evidence>
<keyword evidence="3" id="KW-1185">Reference proteome</keyword>
<organism evidence="2 3">
    <name type="scientific">Oceanococcus atlanticus</name>
    <dbReference type="NCBI Taxonomy" id="1317117"/>
    <lineage>
        <taxon>Bacteria</taxon>
        <taxon>Pseudomonadati</taxon>
        <taxon>Pseudomonadota</taxon>
        <taxon>Gammaproteobacteria</taxon>
        <taxon>Chromatiales</taxon>
        <taxon>Oceanococcaceae</taxon>
        <taxon>Oceanococcus</taxon>
    </lineage>
</organism>
<protein>
    <submittedName>
        <fullName evidence="2">Uncharacterized protein</fullName>
    </submittedName>
</protein>
<comment type="caution">
    <text evidence="2">The sequence shown here is derived from an EMBL/GenBank/DDBJ whole genome shotgun (WGS) entry which is preliminary data.</text>
</comment>
<keyword evidence="1" id="KW-0472">Membrane</keyword>
<evidence type="ECO:0000256" key="1">
    <source>
        <dbReference type="SAM" id="Phobius"/>
    </source>
</evidence>
<feature type="transmembrane region" description="Helical" evidence="1">
    <location>
        <begin position="74"/>
        <end position="92"/>
    </location>
</feature>
<keyword evidence="1" id="KW-0812">Transmembrane</keyword>
<reference evidence="2 3" key="1">
    <citation type="submission" date="2013-04" db="EMBL/GenBank/DDBJ databases">
        <title>Oceanococcus atlanticus 22II-S10r2 Genome Sequencing.</title>
        <authorList>
            <person name="Lai Q."/>
            <person name="Li G."/>
            <person name="Shao Z."/>
        </authorList>
    </citation>
    <scope>NUCLEOTIDE SEQUENCE [LARGE SCALE GENOMIC DNA]</scope>
    <source>
        <strain evidence="2 3">22II-S10r2</strain>
    </source>
</reference>
<proteinExistence type="predicted"/>
<keyword evidence="1" id="KW-1133">Transmembrane helix</keyword>
<name>A0A1Y1SFM2_9GAMM</name>
<sequence>MENATLSALKPGDHVIVEMVSDDTLELTVRSADNDTLRGIAPDGRLWEIPMRLITSVQRAEMNHEREFAPGRTLGLGFLTYVTLMILGGMALSKGIKDAIDDHDN</sequence>
<dbReference type="EMBL" id="AQQV01000001">
    <property type="protein sequence ID" value="ORE88388.1"/>
    <property type="molecule type" value="Genomic_DNA"/>
</dbReference>
<gene>
    <name evidence="2" type="ORF">ATO7_00895</name>
</gene>